<reference evidence="1 2" key="1">
    <citation type="submission" date="2017-09" db="EMBL/GenBank/DDBJ databases">
        <title>Complete genome sequence of Oxytococcus suis strain ZY16052.</title>
        <authorList>
            <person name="Li F."/>
        </authorList>
    </citation>
    <scope>NUCLEOTIDE SEQUENCE [LARGE SCALE GENOMIC DNA]</scope>
    <source>
        <strain evidence="1 2">ZY16052</strain>
    </source>
</reference>
<accession>A0A347WIK7</accession>
<organism evidence="1 2">
    <name type="scientific">Suicoccus acidiformans</name>
    <dbReference type="NCBI Taxonomy" id="2036206"/>
    <lineage>
        <taxon>Bacteria</taxon>
        <taxon>Bacillati</taxon>
        <taxon>Bacillota</taxon>
        <taxon>Bacilli</taxon>
        <taxon>Lactobacillales</taxon>
        <taxon>Aerococcaceae</taxon>
        <taxon>Suicoccus</taxon>
    </lineage>
</organism>
<name>A0A347WIK7_9LACT</name>
<dbReference type="RefSeq" id="WP_118989836.1">
    <property type="nucleotide sequence ID" value="NZ_CP023434.1"/>
</dbReference>
<dbReference type="EMBL" id="CP023434">
    <property type="protein sequence ID" value="AXY24914.1"/>
    <property type="molecule type" value="Genomic_DNA"/>
</dbReference>
<gene>
    <name evidence="1" type="ORF">CL176_02115</name>
</gene>
<dbReference type="AlphaFoldDB" id="A0A347WIK7"/>
<dbReference type="KEGG" id="abae:CL176_02115"/>
<protein>
    <submittedName>
        <fullName evidence="1">Uncharacterized protein</fullName>
    </submittedName>
</protein>
<evidence type="ECO:0000313" key="1">
    <source>
        <dbReference type="EMBL" id="AXY24914.1"/>
    </source>
</evidence>
<dbReference type="Proteomes" id="UP000263232">
    <property type="component" value="Chromosome"/>
</dbReference>
<keyword evidence="2" id="KW-1185">Reference proteome</keyword>
<evidence type="ECO:0000313" key="2">
    <source>
        <dbReference type="Proteomes" id="UP000263232"/>
    </source>
</evidence>
<proteinExistence type="predicted"/>
<sequence length="72" mass="8150">MKNDIKEEMQRASRGLSVTDVISQLEEQDADEVIVISIKDDVVYTSYSVDNQFMALGTLDLAKRIILDEEVD</sequence>